<feature type="transmembrane region" description="Helical" evidence="3">
    <location>
        <begin position="1434"/>
        <end position="1454"/>
    </location>
</feature>
<keyword evidence="3" id="KW-0812">Transmembrane</keyword>
<dbReference type="InterPro" id="IPR032675">
    <property type="entry name" value="LRR_dom_sf"/>
</dbReference>
<evidence type="ECO:0000256" key="3">
    <source>
        <dbReference type="SAM" id="Phobius"/>
    </source>
</evidence>
<keyword evidence="1" id="KW-0433">Leucine-rich repeat</keyword>
<dbReference type="InterPro" id="IPR001611">
    <property type="entry name" value="Leu-rich_rpt"/>
</dbReference>
<dbReference type="PROSITE" id="PS51450">
    <property type="entry name" value="LRR"/>
    <property type="match status" value="10"/>
</dbReference>
<dbReference type="EMBL" id="UFQT01000449">
    <property type="protein sequence ID" value="SSX24474.1"/>
    <property type="molecule type" value="Genomic_DNA"/>
</dbReference>
<dbReference type="InterPro" id="IPR003591">
    <property type="entry name" value="Leu-rich_rpt_typical-subtyp"/>
</dbReference>
<dbReference type="SMART" id="SM00369">
    <property type="entry name" value="LRR_TYP"/>
    <property type="match status" value="22"/>
</dbReference>
<dbReference type="OMA" id="TWILIKK"/>
<keyword evidence="2" id="KW-0677">Repeat</keyword>
<dbReference type="VEuPathDB" id="VectorBase:CSON010840"/>
<dbReference type="PANTHER" id="PTHR24366">
    <property type="entry name" value="IG(IMMUNOGLOBULIN) AND LRR(LEUCINE RICH REPEAT) DOMAINS"/>
    <property type="match status" value="1"/>
</dbReference>
<evidence type="ECO:0000256" key="1">
    <source>
        <dbReference type="ARBA" id="ARBA00022614"/>
    </source>
</evidence>
<reference evidence="5" key="1">
    <citation type="submission" date="2018-07" db="EMBL/GenBank/DDBJ databases">
        <authorList>
            <person name="Quirk P.G."/>
            <person name="Krulwich T.A."/>
        </authorList>
    </citation>
    <scope>NUCLEOTIDE SEQUENCE</scope>
</reference>
<feature type="transmembrane region" description="Helical" evidence="3">
    <location>
        <begin position="459"/>
        <end position="479"/>
    </location>
</feature>
<evidence type="ECO:0000313" key="5">
    <source>
        <dbReference type="EMBL" id="SSX24474.1"/>
    </source>
</evidence>
<keyword evidence="3" id="KW-0472">Membrane</keyword>
<dbReference type="PANTHER" id="PTHR24366:SF170">
    <property type="entry name" value="RE50361P"/>
    <property type="match status" value="1"/>
</dbReference>
<evidence type="ECO:0000256" key="2">
    <source>
        <dbReference type="ARBA" id="ARBA00022737"/>
    </source>
</evidence>
<keyword evidence="3" id="KW-1133">Transmembrane helix</keyword>
<evidence type="ECO:0000256" key="4">
    <source>
        <dbReference type="SAM" id="SignalP"/>
    </source>
</evidence>
<sequence length="1486" mass="170945">MKSLKFTFFLSIILAIFLSVAISIEQEHEVECDVSEDHSSCSFTKVICQIELIHEFNRNTKLVVKNADEENFTSVILTTGEMEILPAELFAQLPNLLTFKAERVKLMEILNGTFELATKLLELDLNDNEIKVITKSTFAGAENLRAIDLDDNEIESIPVDAFKSLTKLEALNLARNKIKFFEVSTFDNLSHLKTLDLKRNPIEKIHPRTFAQNQMLISLNLRSLNKLEELELEFESVRLRELELGYGNLKKIKLRGLSKSNSIGRVELDECHFKSMSDIQIDNINIKTLELYSNKIHVLDGSQEFLRNLSSLDVSANGLVEITDVFKKNLKALTSLDLRRNSELKMKDGMFDGLDQLKKISLSYNYLKSVESTWFKGLPKLEYIDLHYNYIKQIDYKSFEKNVPSLKTINLKYNNFECDDLKNLVNEMKNETYLRFSVMDEEDCSKNEYYYFNDKGLNLHWYGLAIIIFVGIGTTWILIKKDSCRRCRNSQSYDGMRFNESSNTIQAVNSPPISTYIIIMPNMLIFLTCAMCKKQEFKVKCDVLEKIWYSPHERTCKIDLKYLIPSQIDFKDDTKLVFADAERKNITSLILTGHHIKVHPVLGRLPNLIHLESLIGCEEIRDETFIKVENLVVINLSSNKIKNITSTTFLGPENLRTLNLYTNEIETIPVDAFSNLVNLLILNLAGNKIKFMGLGTFHGLKNLVSLDLSGNQIGKIHPRTFVQNHLLTALNLSKMKRLTQLDMEFEDVRLAVLNVSSTNLINISLRGLSNTTNSIGILNLMSCDLSSMSNISIDKIYIDSLDLGSNKIKVLDGNQQFLKDLSTLLLDDNELVEITPMTPLESLQTLNLSRNSNLKMRDNMFAGMNELSILSLRHNNLISVKSAWFKGLPSLQYLDLYSNNLRKFDYKEFENLTPLTVNVNRNKFFCVYLENLFKEMEKNVSVYFDESLVDDYCYKYVTSYTTTTYYIPRFVFFLPFLLPFWCIKYMCQKPEETPDQQYVEVRVVILKKSCILECFTASEHQVECDVTEELNSCNSTKIICEIDLIQAIDANTKLFVKNADEENFTSLILATAERVKIKEILNGTFIKAKNLIEVNLSYNLIKVLPTSAFIGVENLVSLDLYGNQIEEIAIDAFNNLIKLESLNLGDNKIKFVNATTFDGLKNLKSLDLKGNHIETIHPRSFFANKKLVFLDLSSMSELKELELEFEAIKLRKLKLGATDLKMIKLRGITDNISIDTLELNSCELSKMSDINIDNIKIKSLELGHNKIQSLDDVPELSLRKIENLYLYGNLIEEIPEKFKKHFETLKNLNLGNNYNLKMTESMFNGLKELKRLSLSNNQLKSVDSSWFKGLSQLEYLDLAGNQVNIFDYKDFAKNVPSLRIIDLNYNHFQCDYMKNFTAHMKNETSIRLRSHRREYECTSYDHLYSPESDKKSDLRWYGLSIIILVAFVMTWILIKKNSCRNCKNSQSFDNITPNASVQNMQEVAQT</sequence>
<name>A0A336M2K6_CULSO</name>
<dbReference type="SMART" id="SM00365">
    <property type="entry name" value="LRR_SD22"/>
    <property type="match status" value="18"/>
</dbReference>
<dbReference type="SUPFAM" id="SSF52058">
    <property type="entry name" value="L domain-like"/>
    <property type="match status" value="3"/>
</dbReference>
<protein>
    <submittedName>
        <fullName evidence="5">CSON010840 protein</fullName>
    </submittedName>
</protein>
<keyword evidence="4" id="KW-0732">Signal</keyword>
<proteinExistence type="predicted"/>
<feature type="chain" id="PRO_5016275579" evidence="4">
    <location>
        <begin position="24"/>
        <end position="1486"/>
    </location>
</feature>
<organism evidence="5">
    <name type="scientific">Culicoides sonorensis</name>
    <name type="common">Biting midge</name>
    <dbReference type="NCBI Taxonomy" id="179676"/>
    <lineage>
        <taxon>Eukaryota</taxon>
        <taxon>Metazoa</taxon>
        <taxon>Ecdysozoa</taxon>
        <taxon>Arthropoda</taxon>
        <taxon>Hexapoda</taxon>
        <taxon>Insecta</taxon>
        <taxon>Pterygota</taxon>
        <taxon>Neoptera</taxon>
        <taxon>Endopterygota</taxon>
        <taxon>Diptera</taxon>
        <taxon>Nematocera</taxon>
        <taxon>Chironomoidea</taxon>
        <taxon>Ceratopogonidae</taxon>
        <taxon>Ceratopogoninae</taxon>
        <taxon>Culicoides</taxon>
        <taxon>Monoculicoides</taxon>
    </lineage>
</organism>
<feature type="signal peptide" evidence="4">
    <location>
        <begin position="1"/>
        <end position="23"/>
    </location>
</feature>
<dbReference type="Gene3D" id="3.80.10.10">
    <property type="entry name" value="Ribonuclease Inhibitor"/>
    <property type="match status" value="7"/>
</dbReference>
<gene>
    <name evidence="5" type="primary">CSON010840</name>
</gene>
<dbReference type="Pfam" id="PF13855">
    <property type="entry name" value="LRR_8"/>
    <property type="match status" value="6"/>
</dbReference>
<accession>A0A336M2K6</accession>